<dbReference type="OrthoDB" id="373884at2157"/>
<reference evidence="1 2" key="1">
    <citation type="journal article" date="2017" name="BMC Genomics">
        <title>Genomic analysis of methanogenic archaea reveals a shift towards energy conservation.</title>
        <authorList>
            <person name="Gilmore S.P."/>
            <person name="Henske J.K."/>
            <person name="Sexton J.A."/>
            <person name="Solomon K.V."/>
            <person name="Seppala S."/>
            <person name="Yoo J.I."/>
            <person name="Huyett L.M."/>
            <person name="Pressman A."/>
            <person name="Cogan J.Z."/>
            <person name="Kivenson V."/>
            <person name="Peng X."/>
            <person name="Tan Y."/>
            <person name="Valentine D.L."/>
            <person name="O'Malley M.A."/>
        </authorList>
    </citation>
    <scope>NUCLEOTIDE SEQUENCE [LARGE SCALE GENOMIC DNA]</scope>
    <source>
        <strain evidence="1 2">MC-15</strain>
    </source>
</reference>
<protein>
    <submittedName>
        <fullName evidence="1">Uncharacterized protein</fullName>
    </submittedName>
</protein>
<sequence length="71" mass="8023">MKTLTIKLYDNVEELSKAGIVVPEDIPISDNDFEWDIVVFAEVYELIQVDLNGDDITLHYLDSGVPKSELP</sequence>
<name>A0A2A2HU89_9EURY</name>
<gene>
    <name evidence="1" type="ORF">ASJ81_05860</name>
</gene>
<organism evidence="1 2">
    <name type="scientific">Methanosarcina spelaei</name>
    <dbReference type="NCBI Taxonomy" id="1036679"/>
    <lineage>
        <taxon>Archaea</taxon>
        <taxon>Methanobacteriati</taxon>
        <taxon>Methanobacteriota</taxon>
        <taxon>Stenosarchaea group</taxon>
        <taxon>Methanomicrobia</taxon>
        <taxon>Methanosarcinales</taxon>
        <taxon>Methanosarcinaceae</taxon>
        <taxon>Methanosarcina</taxon>
    </lineage>
</organism>
<evidence type="ECO:0000313" key="1">
    <source>
        <dbReference type="EMBL" id="PAV12794.1"/>
    </source>
</evidence>
<dbReference type="EMBL" id="LMVP01000179">
    <property type="protein sequence ID" value="PAV12794.1"/>
    <property type="molecule type" value="Genomic_DNA"/>
</dbReference>
<dbReference type="AlphaFoldDB" id="A0A2A2HU89"/>
<keyword evidence="2" id="KW-1185">Reference proteome</keyword>
<comment type="caution">
    <text evidence="1">The sequence shown here is derived from an EMBL/GenBank/DDBJ whole genome shotgun (WGS) entry which is preliminary data.</text>
</comment>
<dbReference type="Proteomes" id="UP000218164">
    <property type="component" value="Unassembled WGS sequence"/>
</dbReference>
<evidence type="ECO:0000313" key="2">
    <source>
        <dbReference type="Proteomes" id="UP000218164"/>
    </source>
</evidence>
<proteinExistence type="predicted"/>
<accession>A0A2A2HU89</accession>
<dbReference type="RefSeq" id="WP_141241662.1">
    <property type="nucleotide sequence ID" value="NZ_LMVP01000179.1"/>
</dbReference>